<evidence type="ECO:0000256" key="3">
    <source>
        <dbReference type="SAM" id="Phobius"/>
    </source>
</evidence>
<dbReference type="AlphaFoldDB" id="A0A974BHL5"/>
<keyword evidence="2" id="KW-0378">Hydrolase</keyword>
<dbReference type="InterPro" id="IPR004843">
    <property type="entry name" value="Calcineurin-like_PHP"/>
</dbReference>
<dbReference type="InterPro" id="IPR029052">
    <property type="entry name" value="Metallo-depent_PP-like"/>
</dbReference>
<name>A0A974BHL5_SEDHY</name>
<dbReference type="Proteomes" id="UP000611629">
    <property type="component" value="Unassembled WGS sequence"/>
</dbReference>
<evidence type="ECO:0000313" key="5">
    <source>
        <dbReference type="EMBL" id="NYB72977.1"/>
    </source>
</evidence>
<reference evidence="5" key="1">
    <citation type="submission" date="2020-07" db="EMBL/GenBank/DDBJ databases">
        <title>Genomic analysis of a strain of Sedimentibacter Hydroxybenzoicus DSM7310.</title>
        <authorList>
            <person name="Ma S."/>
        </authorList>
    </citation>
    <scope>NUCLEOTIDE SEQUENCE</scope>
    <source>
        <strain evidence="5">DSM 7310</strain>
    </source>
</reference>
<dbReference type="PANTHER" id="PTHR31302">
    <property type="entry name" value="TRANSMEMBRANE PROTEIN WITH METALLOPHOSPHOESTERASE DOMAIN-RELATED"/>
    <property type="match status" value="1"/>
</dbReference>
<dbReference type="GO" id="GO:0008758">
    <property type="term" value="F:UDP-2,3-diacylglucosamine hydrolase activity"/>
    <property type="evidence" value="ECO:0007669"/>
    <property type="project" value="TreeGrafter"/>
</dbReference>
<evidence type="ECO:0000256" key="2">
    <source>
        <dbReference type="ARBA" id="ARBA00022801"/>
    </source>
</evidence>
<organism evidence="5 6">
    <name type="scientific">Sedimentibacter hydroxybenzoicus DSM 7310</name>
    <dbReference type="NCBI Taxonomy" id="1123245"/>
    <lineage>
        <taxon>Bacteria</taxon>
        <taxon>Bacillati</taxon>
        <taxon>Bacillota</taxon>
        <taxon>Tissierellia</taxon>
        <taxon>Sedimentibacter</taxon>
    </lineage>
</organism>
<gene>
    <name evidence="5" type="ORF">HZF24_02345</name>
</gene>
<dbReference type="Gene3D" id="3.60.21.10">
    <property type="match status" value="1"/>
</dbReference>
<keyword evidence="3" id="KW-0472">Membrane</keyword>
<dbReference type="Pfam" id="PF00149">
    <property type="entry name" value="Metallophos"/>
    <property type="match status" value="1"/>
</dbReference>
<evidence type="ECO:0000259" key="4">
    <source>
        <dbReference type="Pfam" id="PF00149"/>
    </source>
</evidence>
<keyword evidence="6" id="KW-1185">Reference proteome</keyword>
<dbReference type="SUPFAM" id="SSF56300">
    <property type="entry name" value="Metallo-dependent phosphatases"/>
    <property type="match status" value="1"/>
</dbReference>
<dbReference type="GO" id="GO:0009245">
    <property type="term" value="P:lipid A biosynthetic process"/>
    <property type="evidence" value="ECO:0007669"/>
    <property type="project" value="TreeGrafter"/>
</dbReference>
<comment type="caution">
    <text evidence="5">The sequence shown here is derived from an EMBL/GenBank/DDBJ whole genome shotgun (WGS) entry which is preliminary data.</text>
</comment>
<feature type="domain" description="Calcineurin-like phosphoesterase" evidence="4">
    <location>
        <begin position="45"/>
        <end position="217"/>
    </location>
</feature>
<protein>
    <submittedName>
        <fullName evidence="5">Metallophosphoesterase</fullName>
    </submittedName>
</protein>
<dbReference type="CDD" id="cd07385">
    <property type="entry name" value="MPP_YkuE_C"/>
    <property type="match status" value="1"/>
</dbReference>
<proteinExistence type="predicted"/>
<dbReference type="RefSeq" id="WP_179236641.1">
    <property type="nucleotide sequence ID" value="NZ_JACBNQ010000001.1"/>
</dbReference>
<evidence type="ECO:0000313" key="6">
    <source>
        <dbReference type="Proteomes" id="UP000611629"/>
    </source>
</evidence>
<dbReference type="GO" id="GO:0046872">
    <property type="term" value="F:metal ion binding"/>
    <property type="evidence" value="ECO:0007669"/>
    <property type="project" value="UniProtKB-KW"/>
</dbReference>
<keyword evidence="3" id="KW-0812">Transmembrane</keyword>
<dbReference type="PANTHER" id="PTHR31302:SF31">
    <property type="entry name" value="PHOSPHODIESTERASE YAEI"/>
    <property type="match status" value="1"/>
</dbReference>
<sequence>MKNNCLFIIIFIFAMIVFFIWQNSSVVVSKYEYKNSKLSINFNGFKILHISDLHNKNFHESLYKKIKDINPDIIIITGDLIDRRRTRVDIAVDFVSQIVNVAPVYYVSGNHEQLSTSYDDLKEELVKLDVHILDNEYMVLNHNGERIGIMGLADPALMYTEGNNNNDRNRIYAENNLKRLYENSVTEFNILLSHRPELFEVYKNINIDLVFSGHAHGGQIRIPFIGGILSPNQGFFPKYSEGMITEDNTTLVVSRGLGNSIFPLRIFNRPELIVVEFNGEVIKH</sequence>
<dbReference type="GO" id="GO:0016020">
    <property type="term" value="C:membrane"/>
    <property type="evidence" value="ECO:0007669"/>
    <property type="project" value="GOC"/>
</dbReference>
<keyword evidence="1" id="KW-0479">Metal-binding</keyword>
<accession>A0A974BHL5</accession>
<evidence type="ECO:0000256" key="1">
    <source>
        <dbReference type="ARBA" id="ARBA00022723"/>
    </source>
</evidence>
<dbReference type="InterPro" id="IPR051158">
    <property type="entry name" value="Metallophosphoesterase_sf"/>
</dbReference>
<dbReference type="EMBL" id="JACBNQ010000001">
    <property type="protein sequence ID" value="NYB72977.1"/>
    <property type="molecule type" value="Genomic_DNA"/>
</dbReference>
<keyword evidence="3" id="KW-1133">Transmembrane helix</keyword>
<feature type="transmembrane region" description="Helical" evidence="3">
    <location>
        <begin position="6"/>
        <end position="28"/>
    </location>
</feature>